<keyword evidence="3" id="KW-1185">Reference proteome</keyword>
<comment type="caution">
    <text evidence="2">The sequence shown here is derived from an EMBL/GenBank/DDBJ whole genome shotgun (WGS) entry which is preliminary data.</text>
</comment>
<gene>
    <name evidence="2" type="ORF">BIW11_11023</name>
</gene>
<dbReference type="Proteomes" id="UP000192247">
    <property type="component" value="Unassembled WGS sequence"/>
</dbReference>
<organism evidence="2 3">
    <name type="scientific">Tropilaelaps mercedesae</name>
    <dbReference type="NCBI Taxonomy" id="418985"/>
    <lineage>
        <taxon>Eukaryota</taxon>
        <taxon>Metazoa</taxon>
        <taxon>Ecdysozoa</taxon>
        <taxon>Arthropoda</taxon>
        <taxon>Chelicerata</taxon>
        <taxon>Arachnida</taxon>
        <taxon>Acari</taxon>
        <taxon>Parasitiformes</taxon>
        <taxon>Mesostigmata</taxon>
        <taxon>Gamasina</taxon>
        <taxon>Dermanyssoidea</taxon>
        <taxon>Laelapidae</taxon>
        <taxon>Tropilaelaps</taxon>
    </lineage>
</organism>
<evidence type="ECO:0000256" key="1">
    <source>
        <dbReference type="SAM" id="MobiDB-lite"/>
    </source>
</evidence>
<reference evidence="2 3" key="1">
    <citation type="journal article" date="2017" name="Gigascience">
        <title>Draft genome of the honey bee ectoparasitic mite, Tropilaelaps mercedesae, is shaped by the parasitic life history.</title>
        <authorList>
            <person name="Dong X."/>
            <person name="Armstrong S.D."/>
            <person name="Xia D."/>
            <person name="Makepeace B.L."/>
            <person name="Darby A.C."/>
            <person name="Kadowaki T."/>
        </authorList>
    </citation>
    <scope>NUCLEOTIDE SEQUENCE [LARGE SCALE GENOMIC DNA]</scope>
    <source>
        <strain evidence="2">Wuxi-XJTLU</strain>
    </source>
</reference>
<evidence type="ECO:0000313" key="3">
    <source>
        <dbReference type="Proteomes" id="UP000192247"/>
    </source>
</evidence>
<name>A0A1V9XCX4_9ACAR</name>
<evidence type="ECO:0000313" key="2">
    <source>
        <dbReference type="EMBL" id="OQR71405.1"/>
    </source>
</evidence>
<protein>
    <submittedName>
        <fullName evidence="2">Uncharacterized protein</fullName>
    </submittedName>
</protein>
<dbReference type="AlphaFoldDB" id="A0A1V9XCX4"/>
<feature type="compositionally biased region" description="Basic and acidic residues" evidence="1">
    <location>
        <begin position="28"/>
        <end position="42"/>
    </location>
</feature>
<feature type="non-terminal residue" evidence="2">
    <location>
        <position position="1"/>
    </location>
</feature>
<proteinExistence type="predicted"/>
<accession>A0A1V9XCX4</accession>
<sequence>QLANQRLSLRVPPPCLPTDFSLTGVPTDQRDTTRQADSRVRLVSEPVRSTKRASKSPQPCCDLLTTRKKKLGYMAMTCCSSKFIRVKRYRSRIKQVNTSAARLRVWYDLYRASDAE</sequence>
<dbReference type="EMBL" id="MNPL01014657">
    <property type="protein sequence ID" value="OQR71405.1"/>
    <property type="molecule type" value="Genomic_DNA"/>
</dbReference>
<feature type="region of interest" description="Disordered" evidence="1">
    <location>
        <begin position="20"/>
        <end position="58"/>
    </location>
</feature>